<reference evidence="2 3" key="1">
    <citation type="submission" date="2014-04" db="EMBL/GenBank/DDBJ databases">
        <authorList>
            <consortium name="DOE Joint Genome Institute"/>
            <person name="Kuo A."/>
            <person name="Girlanda M."/>
            <person name="Perotto S."/>
            <person name="Kohler A."/>
            <person name="Nagy L.G."/>
            <person name="Floudas D."/>
            <person name="Copeland A."/>
            <person name="Barry K.W."/>
            <person name="Cichocki N."/>
            <person name="Veneault-Fourrey C."/>
            <person name="LaButti K."/>
            <person name="Lindquist E.A."/>
            <person name="Lipzen A."/>
            <person name="Lundell T."/>
            <person name="Morin E."/>
            <person name="Murat C."/>
            <person name="Sun H."/>
            <person name="Tunlid A."/>
            <person name="Henrissat B."/>
            <person name="Grigoriev I.V."/>
            <person name="Hibbett D.S."/>
            <person name="Martin F."/>
            <person name="Nordberg H.P."/>
            <person name="Cantor M.N."/>
            <person name="Hua S.X."/>
        </authorList>
    </citation>
    <scope>NUCLEOTIDE SEQUENCE [LARGE SCALE GENOMIC DNA]</scope>
    <source>
        <strain evidence="2 3">MUT 4182</strain>
    </source>
</reference>
<sequence length="316" mass="33367">MPLASGTLDLMQDPETYVLTVKLQELAFSLKDTPVYTHSDNSQWYFFKSPGVSSEAHSYVRIEFPHDVLTPGSPVQELRDRFENALIGEKLLKTGVEAAGDEIGASLKGDASRMATFISSQIKSYTSSHPATTEPAAFSPTTHEVAEGAATQSGVAAGYAASAANIFARTFIGAGQKIVDVFNAATAERPTTPTKLKGDLAEAGYDVDDGEREPDFPKELKDEQMSYENSVKPVIKAVQSMAAGVGDGTSKVTSAIGTGAHDVIAHDLGPEAADLSTKVGDTLRNVKSVTKSTLVDTSPYGIAKKAMAEDKGASTQ</sequence>
<dbReference type="InterPro" id="IPR009686">
    <property type="entry name" value="Senescence/spartin_C"/>
</dbReference>
<evidence type="ECO:0000313" key="2">
    <source>
        <dbReference type="EMBL" id="KIO16862.1"/>
    </source>
</evidence>
<protein>
    <recommendedName>
        <fullName evidence="1">Senescence domain-containing protein</fullName>
    </recommendedName>
</protein>
<dbReference type="EMBL" id="KN823471">
    <property type="protein sequence ID" value="KIO16862.1"/>
    <property type="molecule type" value="Genomic_DNA"/>
</dbReference>
<reference evidence="3" key="2">
    <citation type="submission" date="2015-01" db="EMBL/GenBank/DDBJ databases">
        <title>Evolutionary Origins and Diversification of the Mycorrhizal Mutualists.</title>
        <authorList>
            <consortium name="DOE Joint Genome Institute"/>
            <consortium name="Mycorrhizal Genomics Consortium"/>
            <person name="Kohler A."/>
            <person name="Kuo A."/>
            <person name="Nagy L.G."/>
            <person name="Floudas D."/>
            <person name="Copeland A."/>
            <person name="Barry K.W."/>
            <person name="Cichocki N."/>
            <person name="Veneault-Fourrey C."/>
            <person name="LaButti K."/>
            <person name="Lindquist E.A."/>
            <person name="Lipzen A."/>
            <person name="Lundell T."/>
            <person name="Morin E."/>
            <person name="Murat C."/>
            <person name="Riley R."/>
            <person name="Ohm R."/>
            <person name="Sun H."/>
            <person name="Tunlid A."/>
            <person name="Henrissat B."/>
            <person name="Grigoriev I.V."/>
            <person name="Hibbett D.S."/>
            <person name="Martin F."/>
        </authorList>
    </citation>
    <scope>NUCLEOTIDE SEQUENCE [LARGE SCALE GENOMIC DNA]</scope>
    <source>
        <strain evidence="3">MUT 4182</strain>
    </source>
</reference>
<dbReference type="AlphaFoldDB" id="A0A0C3L5U6"/>
<proteinExistence type="predicted"/>
<dbReference type="Pfam" id="PF06911">
    <property type="entry name" value="Senescence"/>
    <property type="match status" value="1"/>
</dbReference>
<keyword evidence="3" id="KW-1185">Reference proteome</keyword>
<name>A0A0C3L5U6_9AGAM</name>
<feature type="domain" description="Senescence" evidence="1">
    <location>
        <begin position="96"/>
        <end position="291"/>
    </location>
</feature>
<dbReference type="HOGENOM" id="CLU_866519_0_0_1"/>
<organism evidence="2 3">
    <name type="scientific">Tulasnella calospora MUT 4182</name>
    <dbReference type="NCBI Taxonomy" id="1051891"/>
    <lineage>
        <taxon>Eukaryota</taxon>
        <taxon>Fungi</taxon>
        <taxon>Dikarya</taxon>
        <taxon>Basidiomycota</taxon>
        <taxon>Agaricomycotina</taxon>
        <taxon>Agaricomycetes</taxon>
        <taxon>Cantharellales</taxon>
        <taxon>Tulasnellaceae</taxon>
        <taxon>Tulasnella</taxon>
    </lineage>
</organism>
<evidence type="ECO:0000313" key="3">
    <source>
        <dbReference type="Proteomes" id="UP000054248"/>
    </source>
</evidence>
<evidence type="ECO:0000259" key="1">
    <source>
        <dbReference type="Pfam" id="PF06911"/>
    </source>
</evidence>
<dbReference type="OrthoDB" id="2745718at2759"/>
<accession>A0A0C3L5U6</accession>
<dbReference type="Proteomes" id="UP000054248">
    <property type="component" value="Unassembled WGS sequence"/>
</dbReference>
<gene>
    <name evidence="2" type="ORF">M407DRAFT_246902</name>
</gene>